<reference evidence="1 2" key="1">
    <citation type="journal article" date="2013" name="J. Bacteriol.">
        <title>Roles of HynAB and Ech, the only two hydrogenases found in the model sulfate reducer Desulfovibrio gigas.</title>
        <authorList>
            <person name="Morais-Silva F.O."/>
            <person name="Santos C.I."/>
            <person name="Rodrigues R."/>
            <person name="Pereira I.A."/>
            <person name="Rodrigues-Pousada C."/>
        </authorList>
    </citation>
    <scope>NUCLEOTIDE SEQUENCE [LARGE SCALE GENOMIC DNA]</scope>
    <source>
        <strain evidence="2">ATCC 19364 / DSM 1382 / NCIMB 9332 / VKM B-1759</strain>
    </source>
</reference>
<reference evidence="2" key="2">
    <citation type="submission" date="2013-07" db="EMBL/GenBank/DDBJ databases">
        <authorList>
            <person name="Morais-Silva F.O."/>
            <person name="Rezende A.M."/>
            <person name="Pimentel C."/>
            <person name="Resende D.M."/>
            <person name="Santos C.I."/>
            <person name="Clemente C."/>
            <person name="de Oliveira L.M."/>
            <person name="da Silva S.M."/>
            <person name="Costa D.A."/>
            <person name="Varela-Raposo A."/>
            <person name="Horacio E.C.A."/>
            <person name="Matos M."/>
            <person name="Flores O."/>
            <person name="Ruiz J.C."/>
            <person name="Rodrigues-Pousada C."/>
        </authorList>
    </citation>
    <scope>NUCLEOTIDE SEQUENCE [LARGE SCALE GENOMIC DNA]</scope>
    <source>
        <strain evidence="2">ATCC 19364 / DSM 1382 / NCIMB 9332 / VKM B-1759</strain>
    </source>
</reference>
<dbReference type="HOGENOM" id="CLU_686480_0_0_7"/>
<dbReference type="STRING" id="1121448.DGI_1072"/>
<keyword evidence="2" id="KW-1185">Reference proteome</keyword>
<organism evidence="1 2">
    <name type="scientific">Megalodesulfovibrio gigas (strain ATCC 19364 / DSM 1382 / NCIMB 9332 / VKM B-1759)</name>
    <name type="common">Desulfovibrio gigas</name>
    <dbReference type="NCBI Taxonomy" id="1121448"/>
    <lineage>
        <taxon>Bacteria</taxon>
        <taxon>Pseudomonadati</taxon>
        <taxon>Thermodesulfobacteriota</taxon>
        <taxon>Desulfovibrionia</taxon>
        <taxon>Desulfovibrionales</taxon>
        <taxon>Desulfovibrionaceae</taxon>
        <taxon>Megalodesulfovibrio</taxon>
    </lineage>
</organism>
<dbReference type="EMBL" id="CP006585">
    <property type="protein sequence ID" value="AGW12946.1"/>
    <property type="molecule type" value="Genomic_DNA"/>
</dbReference>
<sequence length="401" mass="44956">MWGVAMRQSDSSSTCGTQDQAEAWLQSREELLSRILERKRSFVDTASKRYLLYLGRWMTRAGAVLAQDNADQVQCAADAFRQAVAGRMESHYLGRLLSVMKAVIEEASRDPGLGFLPGPKAEAIAHTFLDDLADAFAAHLDQSMCALNARPSAESPTGETSGYVVQFRGEMEPRVRRLNVELVELYCRMHRSLKKDYCCVQEEEAPREETVPQLLDAFGRGLLHPVDCCRGIDSCTLASDTNFPRLLCAPVLQALRSYVIGSDKYDATNKKLIQSIYKYCTAQSEFQRSRLTEYFEEPHVKQYLLAYIVHILQVFCEETKLEAFANVVRANLKEVPGTEGIGFRQIHLSMLVHSWARCCLDNLGTLRGRKRVVQILRVHLPGTDIPEVEEEGAAGQAVEAS</sequence>
<dbReference type="AlphaFoldDB" id="T2G9Z1"/>
<protein>
    <submittedName>
        <fullName evidence="1">Uncharacterized protein</fullName>
    </submittedName>
</protein>
<dbReference type="Proteomes" id="UP000016587">
    <property type="component" value="Chromosome"/>
</dbReference>
<evidence type="ECO:0000313" key="2">
    <source>
        <dbReference type="Proteomes" id="UP000016587"/>
    </source>
</evidence>
<gene>
    <name evidence="1" type="ORF">DGI_1072</name>
</gene>
<proteinExistence type="predicted"/>
<dbReference type="PATRIC" id="fig|1121448.10.peg.1077"/>
<evidence type="ECO:0000313" key="1">
    <source>
        <dbReference type="EMBL" id="AGW12946.1"/>
    </source>
</evidence>
<dbReference type="KEGG" id="dgg:DGI_1072"/>
<name>T2G9Z1_MEGG1</name>
<accession>T2G9Z1</accession>